<dbReference type="Pfam" id="PF09353">
    <property type="entry name" value="DUF1995"/>
    <property type="match status" value="1"/>
</dbReference>
<feature type="domain" description="DUF1995" evidence="2">
    <location>
        <begin position="40"/>
        <end position="291"/>
    </location>
</feature>
<evidence type="ECO:0000313" key="3">
    <source>
        <dbReference type="EMBL" id="CAD9351668.1"/>
    </source>
</evidence>
<dbReference type="AlphaFoldDB" id="A0A6U3U277"/>
<protein>
    <recommendedName>
        <fullName evidence="2">DUF1995 domain-containing protein</fullName>
    </recommendedName>
</protein>
<proteinExistence type="predicted"/>
<sequence length="299" mass="33827">MRYIQSITLSLFTYHLHLGIVAAFSSSNNNNGQKHIPPLPQTSRDILRQSSSAIRHAFTIDGINHQCIRLPLSESMYADKEEGFVADRAIGWQGGPQETLRFLEPLMTSLLKEVNLVPPLDDGDDGGTVRKNDGGLPPRIQSQTILDFDGTALLTAESPNGALYDIQALLQANTDSYYMDLISKLEEQFSDTPGKSKRLLLLANSAWRDASSWGFWGAKKAQKMILDRYEVTYALDQFIVRGEKVCLLKVWPYDWCVYCSKMKYGDVKEEKSESVWLGSFEERPTYSQMEELMLQRPSL</sequence>
<reference evidence="3" key="1">
    <citation type="submission" date="2021-01" db="EMBL/GenBank/DDBJ databases">
        <authorList>
            <person name="Corre E."/>
            <person name="Pelletier E."/>
            <person name="Niang G."/>
            <person name="Scheremetjew M."/>
            <person name="Finn R."/>
            <person name="Kale V."/>
            <person name="Holt S."/>
            <person name="Cochrane G."/>
            <person name="Meng A."/>
            <person name="Brown T."/>
            <person name="Cohen L."/>
        </authorList>
    </citation>
    <scope>NUCLEOTIDE SEQUENCE</scope>
    <source>
        <strain evidence="3">Pop2</strain>
    </source>
</reference>
<dbReference type="InterPro" id="IPR018962">
    <property type="entry name" value="DUF1995"/>
</dbReference>
<organism evidence="3">
    <name type="scientific">Ditylum brightwellii</name>
    <dbReference type="NCBI Taxonomy" id="49249"/>
    <lineage>
        <taxon>Eukaryota</taxon>
        <taxon>Sar</taxon>
        <taxon>Stramenopiles</taxon>
        <taxon>Ochrophyta</taxon>
        <taxon>Bacillariophyta</taxon>
        <taxon>Mediophyceae</taxon>
        <taxon>Lithodesmiophycidae</taxon>
        <taxon>Lithodesmiales</taxon>
        <taxon>Lithodesmiaceae</taxon>
        <taxon>Ditylum</taxon>
    </lineage>
</organism>
<keyword evidence="1" id="KW-0732">Signal</keyword>
<dbReference type="EMBL" id="HBGN01034286">
    <property type="protein sequence ID" value="CAD9351668.1"/>
    <property type="molecule type" value="Transcribed_RNA"/>
</dbReference>
<name>A0A6U3U277_9STRA</name>
<dbReference type="PANTHER" id="PTHR35509">
    <property type="entry name" value="DOMAIN PROTEIN, PUTATIVE (DUF1995)-RELATED"/>
    <property type="match status" value="1"/>
</dbReference>
<dbReference type="InterPro" id="IPR053021">
    <property type="entry name" value="Chloroplast_ADK"/>
</dbReference>
<gene>
    <name evidence="3" type="ORF">DBRI1063_LOCUS22064</name>
</gene>
<feature type="signal peptide" evidence="1">
    <location>
        <begin position="1"/>
        <end position="23"/>
    </location>
</feature>
<evidence type="ECO:0000259" key="2">
    <source>
        <dbReference type="Pfam" id="PF09353"/>
    </source>
</evidence>
<evidence type="ECO:0000256" key="1">
    <source>
        <dbReference type="SAM" id="SignalP"/>
    </source>
</evidence>
<accession>A0A6U3U277</accession>
<dbReference type="PANTHER" id="PTHR35509:SF4">
    <property type="entry name" value="DUF1995 DOMAIN-CONTAINING PROTEIN"/>
    <property type="match status" value="1"/>
</dbReference>
<feature type="chain" id="PRO_5030160185" description="DUF1995 domain-containing protein" evidence="1">
    <location>
        <begin position="24"/>
        <end position="299"/>
    </location>
</feature>